<dbReference type="Proteomes" id="UP000663201">
    <property type="component" value="Segment"/>
</dbReference>
<keyword evidence="2" id="KW-1185">Reference proteome</keyword>
<reference evidence="1" key="1">
    <citation type="submission" date="2020-10" db="EMBL/GenBank/DDBJ databases">
        <authorList>
            <person name="Ben Porat S."/>
            <person name="Alkalay-Oren S."/>
            <person name="Coppenhagen-Glazer S."/>
            <person name="Hazan R."/>
        </authorList>
    </citation>
    <scope>NUCLEOTIDE SEQUENCE</scope>
</reference>
<protein>
    <submittedName>
        <fullName evidence="1">Uncharacterized protein</fullName>
    </submittedName>
</protein>
<dbReference type="KEGG" id="vg:62680454"/>
<organism evidence="1 2">
    <name type="scientific">Providencia phage Kokobel1</name>
    <dbReference type="NCBI Taxonomy" id="2783540"/>
    <lineage>
        <taxon>Viruses</taxon>
        <taxon>Duplodnaviria</taxon>
        <taxon>Heunggongvirae</taxon>
        <taxon>Uroviricota</taxon>
        <taxon>Caudoviricetes</taxon>
        <taxon>Casjensviridae</taxon>
        <taxon>Kokobelvirus</taxon>
        <taxon>Kokobelvirus kokobel1</taxon>
    </lineage>
</organism>
<sequence>MAKCDCFSKVGEKMESRIKEKLPEGASLRSSGWKQSGLFMNGGVMSVGYFIEYGASYQEIKKDGTPKARLTKQDFPIVFTFCPFCGCSLTEQKDPKPYRFPDRVYVGRGYDSLAPDGSTLKLKNVEKRGDSVIGIYEHSETLEQISFFPETLDERIGAGHYVTAYDEAN</sequence>
<dbReference type="EMBL" id="MW145139">
    <property type="protein sequence ID" value="QPB11475.1"/>
    <property type="molecule type" value="Genomic_DNA"/>
</dbReference>
<evidence type="ECO:0000313" key="2">
    <source>
        <dbReference type="Proteomes" id="UP000663201"/>
    </source>
</evidence>
<proteinExistence type="predicted"/>
<name>A0A873WNH3_9CAUD</name>
<accession>A0A873WNH3</accession>
<evidence type="ECO:0000313" key="1">
    <source>
        <dbReference type="EMBL" id="QPB11475.1"/>
    </source>
</evidence>
<dbReference type="RefSeq" id="YP_009997939.1">
    <property type="nucleotide sequence ID" value="NC_052979.1"/>
</dbReference>
<dbReference type="GeneID" id="62680454"/>